<dbReference type="AlphaFoldDB" id="A0A9K3MXB4"/>
<evidence type="ECO:0000313" key="1">
    <source>
        <dbReference type="EMBL" id="KAF5778733.1"/>
    </source>
</evidence>
<keyword evidence="2" id="KW-1185">Reference proteome</keyword>
<organism evidence="1 2">
    <name type="scientific">Helianthus annuus</name>
    <name type="common">Common sunflower</name>
    <dbReference type="NCBI Taxonomy" id="4232"/>
    <lineage>
        <taxon>Eukaryota</taxon>
        <taxon>Viridiplantae</taxon>
        <taxon>Streptophyta</taxon>
        <taxon>Embryophyta</taxon>
        <taxon>Tracheophyta</taxon>
        <taxon>Spermatophyta</taxon>
        <taxon>Magnoliopsida</taxon>
        <taxon>eudicotyledons</taxon>
        <taxon>Gunneridae</taxon>
        <taxon>Pentapetalae</taxon>
        <taxon>asterids</taxon>
        <taxon>campanulids</taxon>
        <taxon>Asterales</taxon>
        <taxon>Asteraceae</taxon>
        <taxon>Asteroideae</taxon>
        <taxon>Heliantheae alliance</taxon>
        <taxon>Heliantheae</taxon>
        <taxon>Helianthus</taxon>
    </lineage>
</organism>
<comment type="caution">
    <text evidence="1">The sequence shown here is derived from an EMBL/GenBank/DDBJ whole genome shotgun (WGS) entry which is preliminary data.</text>
</comment>
<reference evidence="1" key="1">
    <citation type="journal article" date="2017" name="Nature">
        <title>The sunflower genome provides insights into oil metabolism, flowering and Asterid evolution.</title>
        <authorList>
            <person name="Badouin H."/>
            <person name="Gouzy J."/>
            <person name="Grassa C.J."/>
            <person name="Murat F."/>
            <person name="Staton S.E."/>
            <person name="Cottret L."/>
            <person name="Lelandais-Briere C."/>
            <person name="Owens G.L."/>
            <person name="Carrere S."/>
            <person name="Mayjonade B."/>
            <person name="Legrand L."/>
            <person name="Gill N."/>
            <person name="Kane N.C."/>
            <person name="Bowers J.E."/>
            <person name="Hubner S."/>
            <person name="Bellec A."/>
            <person name="Berard A."/>
            <person name="Berges H."/>
            <person name="Blanchet N."/>
            <person name="Boniface M.C."/>
            <person name="Brunel D."/>
            <person name="Catrice O."/>
            <person name="Chaidir N."/>
            <person name="Claudel C."/>
            <person name="Donnadieu C."/>
            <person name="Faraut T."/>
            <person name="Fievet G."/>
            <person name="Helmstetter N."/>
            <person name="King M."/>
            <person name="Knapp S.J."/>
            <person name="Lai Z."/>
            <person name="Le Paslier M.C."/>
            <person name="Lippi Y."/>
            <person name="Lorenzon L."/>
            <person name="Mandel J.R."/>
            <person name="Marage G."/>
            <person name="Marchand G."/>
            <person name="Marquand E."/>
            <person name="Bret-Mestries E."/>
            <person name="Morien E."/>
            <person name="Nambeesan S."/>
            <person name="Nguyen T."/>
            <person name="Pegot-Espagnet P."/>
            <person name="Pouilly N."/>
            <person name="Raftis F."/>
            <person name="Sallet E."/>
            <person name="Schiex T."/>
            <person name="Thomas J."/>
            <person name="Vandecasteele C."/>
            <person name="Vares D."/>
            <person name="Vear F."/>
            <person name="Vautrin S."/>
            <person name="Crespi M."/>
            <person name="Mangin B."/>
            <person name="Burke J.M."/>
            <person name="Salse J."/>
            <person name="Munos S."/>
            <person name="Vincourt P."/>
            <person name="Rieseberg L.H."/>
            <person name="Langlade N.B."/>
        </authorList>
    </citation>
    <scope>NUCLEOTIDE SEQUENCE</scope>
    <source>
        <tissue evidence="1">Leaves</tissue>
    </source>
</reference>
<name>A0A9K3MXB4_HELAN</name>
<sequence length="53" mass="6011">MRSSFYSNRTSPVSSFLFSIYLLVSGTKNNSHRSTCLCLESAISVRAVFLYLR</sequence>
<dbReference type="Gramene" id="mRNA:HanXRQr2_Chr12g0550961">
    <property type="protein sequence ID" value="mRNA:HanXRQr2_Chr12g0550961"/>
    <property type="gene ID" value="HanXRQr2_Chr12g0550961"/>
</dbReference>
<evidence type="ECO:0000313" key="2">
    <source>
        <dbReference type="Proteomes" id="UP000215914"/>
    </source>
</evidence>
<dbReference type="EMBL" id="MNCJ02000327">
    <property type="protein sequence ID" value="KAF5778733.1"/>
    <property type="molecule type" value="Genomic_DNA"/>
</dbReference>
<accession>A0A9K3MXB4</accession>
<proteinExistence type="predicted"/>
<protein>
    <submittedName>
        <fullName evidence="1">Uncharacterized protein</fullName>
    </submittedName>
</protein>
<reference evidence="1" key="2">
    <citation type="submission" date="2020-06" db="EMBL/GenBank/DDBJ databases">
        <title>Helianthus annuus Genome sequencing and assembly Release 2.</title>
        <authorList>
            <person name="Gouzy J."/>
            <person name="Langlade N."/>
            <person name="Munos S."/>
        </authorList>
    </citation>
    <scope>NUCLEOTIDE SEQUENCE</scope>
    <source>
        <tissue evidence="1">Leaves</tissue>
    </source>
</reference>
<gene>
    <name evidence="1" type="ORF">HanXRQr2_Chr12g0550961</name>
</gene>
<dbReference type="Proteomes" id="UP000215914">
    <property type="component" value="Unassembled WGS sequence"/>
</dbReference>